<proteinExistence type="inferred from homology"/>
<dbReference type="InterPro" id="IPR020539">
    <property type="entry name" value="RNase_P_CS"/>
</dbReference>
<dbReference type="PROSITE" id="PS00648">
    <property type="entry name" value="RIBONUCLEASE_P"/>
    <property type="match status" value="1"/>
</dbReference>
<comment type="catalytic activity">
    <reaction evidence="7">
        <text>Endonucleolytic cleavage of RNA, removing 5'-extranucleotides from tRNA precursor.</text>
        <dbReference type="EC" id="3.1.26.5"/>
    </reaction>
</comment>
<dbReference type="GO" id="GO:0030677">
    <property type="term" value="C:ribonuclease P complex"/>
    <property type="evidence" value="ECO:0007669"/>
    <property type="project" value="TreeGrafter"/>
</dbReference>
<dbReference type="GO" id="GO:0004526">
    <property type="term" value="F:ribonuclease P activity"/>
    <property type="evidence" value="ECO:0007669"/>
    <property type="project" value="UniProtKB-UniRule"/>
</dbReference>
<evidence type="ECO:0000313" key="10">
    <source>
        <dbReference type="Proteomes" id="UP000193431"/>
    </source>
</evidence>
<keyword evidence="6 7" id="KW-0694">RNA-binding</keyword>
<dbReference type="Proteomes" id="UP000193431">
    <property type="component" value="Chromosome"/>
</dbReference>
<dbReference type="PANTHER" id="PTHR33992">
    <property type="entry name" value="RIBONUCLEASE P PROTEIN COMPONENT"/>
    <property type="match status" value="1"/>
</dbReference>
<dbReference type="EC" id="3.1.26.5" evidence="7 8"/>
<evidence type="ECO:0000256" key="5">
    <source>
        <dbReference type="ARBA" id="ARBA00022801"/>
    </source>
</evidence>
<reference evidence="9 10" key="1">
    <citation type="submission" date="2016-11" db="EMBL/GenBank/DDBJ databases">
        <title>Trade-off between light-utilization and light-protection in marine flavobacteria.</title>
        <authorList>
            <person name="Kumagai Y."/>
        </authorList>
    </citation>
    <scope>NUCLEOTIDE SEQUENCE [LARGE SCALE GENOMIC DNA]</scope>
    <source>
        <strain evidence="9 10">JCM 13191</strain>
    </source>
</reference>
<dbReference type="NCBIfam" id="TIGR00188">
    <property type="entry name" value="rnpA"/>
    <property type="match status" value="1"/>
</dbReference>
<dbReference type="Gene3D" id="3.30.230.10">
    <property type="match status" value="1"/>
</dbReference>
<gene>
    <name evidence="7" type="primary">rnpA</name>
    <name evidence="9" type="ORF">BST97_11000</name>
</gene>
<dbReference type="RefSeq" id="WP_085767277.1">
    <property type="nucleotide sequence ID" value="NZ_CP019344.1"/>
</dbReference>
<sequence length="124" mass="14527">MNHSLGKSKKLKGKTTIARVFKDGKSVRKGPLRMVYVLNPNGKESSEHQIGFVVPKRFVKKAVDRNKMKRLMRESYRLQQEIIQTLDSQYIQGMIMYQSSKPMEFEKMFSLMRKLLNELTKRAS</sequence>
<organism evidence="9 10">
    <name type="scientific">Nonlabens spongiae</name>
    <dbReference type="NCBI Taxonomy" id="331648"/>
    <lineage>
        <taxon>Bacteria</taxon>
        <taxon>Pseudomonadati</taxon>
        <taxon>Bacteroidota</taxon>
        <taxon>Flavobacteriia</taxon>
        <taxon>Flavobacteriales</taxon>
        <taxon>Flavobacteriaceae</taxon>
        <taxon>Nonlabens</taxon>
    </lineage>
</organism>
<evidence type="ECO:0000256" key="7">
    <source>
        <dbReference type="HAMAP-Rule" id="MF_00227"/>
    </source>
</evidence>
<evidence type="ECO:0000256" key="2">
    <source>
        <dbReference type="ARBA" id="ARBA00022694"/>
    </source>
</evidence>
<dbReference type="GO" id="GO:0042781">
    <property type="term" value="F:3'-tRNA processing endoribonuclease activity"/>
    <property type="evidence" value="ECO:0007669"/>
    <property type="project" value="TreeGrafter"/>
</dbReference>
<comment type="subunit">
    <text evidence="7">Consists of a catalytic RNA component (M1 or rnpB) and a protein subunit.</text>
</comment>
<evidence type="ECO:0000256" key="3">
    <source>
        <dbReference type="ARBA" id="ARBA00022722"/>
    </source>
</evidence>
<dbReference type="GO" id="GO:0000049">
    <property type="term" value="F:tRNA binding"/>
    <property type="evidence" value="ECO:0007669"/>
    <property type="project" value="UniProtKB-UniRule"/>
</dbReference>
<keyword evidence="5 7" id="KW-0378">Hydrolase</keyword>
<protein>
    <recommendedName>
        <fullName evidence="7 8">Ribonuclease P protein component</fullName>
        <shortName evidence="7">RNase P protein</shortName>
        <shortName evidence="7">RNaseP protein</shortName>
        <ecNumber evidence="7 8">3.1.26.5</ecNumber>
    </recommendedName>
    <alternativeName>
        <fullName evidence="7">Protein C5</fullName>
    </alternativeName>
</protein>
<name>A0A1W6MLM2_9FLAO</name>
<dbReference type="Pfam" id="PF00825">
    <property type="entry name" value="Ribonuclease_P"/>
    <property type="match status" value="1"/>
</dbReference>
<evidence type="ECO:0000256" key="6">
    <source>
        <dbReference type="ARBA" id="ARBA00022884"/>
    </source>
</evidence>
<dbReference type="SUPFAM" id="SSF54211">
    <property type="entry name" value="Ribosomal protein S5 domain 2-like"/>
    <property type="match status" value="1"/>
</dbReference>
<dbReference type="InterPro" id="IPR000100">
    <property type="entry name" value="RNase_P"/>
</dbReference>
<dbReference type="InterPro" id="IPR014721">
    <property type="entry name" value="Ribsml_uS5_D2-typ_fold_subgr"/>
</dbReference>
<dbReference type="AlphaFoldDB" id="A0A1W6MLM2"/>
<dbReference type="STRING" id="331648.BST97_11000"/>
<keyword evidence="2 7" id="KW-0819">tRNA processing</keyword>
<dbReference type="GO" id="GO:0001682">
    <property type="term" value="P:tRNA 5'-leader removal"/>
    <property type="evidence" value="ECO:0007669"/>
    <property type="project" value="UniProtKB-UniRule"/>
</dbReference>
<dbReference type="InterPro" id="IPR020568">
    <property type="entry name" value="Ribosomal_Su5_D2-typ_SF"/>
</dbReference>
<keyword evidence="4 7" id="KW-0255">Endonuclease</keyword>
<comment type="function">
    <text evidence="1 7">RNaseP catalyzes the removal of the 5'-leader sequence from pre-tRNA to produce the mature 5'-terminus. It can also cleave other RNA substrates such as 4.5S RNA. The protein component plays an auxiliary but essential role in vivo by binding to the 5'-leader sequence and broadening the substrate specificity of the ribozyme.</text>
</comment>
<dbReference type="OrthoDB" id="1524972at2"/>
<accession>A0A1W6MLM2</accession>
<evidence type="ECO:0000256" key="8">
    <source>
        <dbReference type="NCBIfam" id="TIGR00188"/>
    </source>
</evidence>
<dbReference type="PANTHER" id="PTHR33992:SF1">
    <property type="entry name" value="RIBONUCLEASE P PROTEIN COMPONENT"/>
    <property type="match status" value="1"/>
</dbReference>
<dbReference type="HAMAP" id="MF_00227">
    <property type="entry name" value="RNase_P"/>
    <property type="match status" value="1"/>
</dbReference>
<evidence type="ECO:0000256" key="1">
    <source>
        <dbReference type="ARBA" id="ARBA00002663"/>
    </source>
</evidence>
<keyword evidence="3 7" id="KW-0540">Nuclease</keyword>
<dbReference type="EMBL" id="CP019344">
    <property type="protein sequence ID" value="ARN78472.1"/>
    <property type="molecule type" value="Genomic_DNA"/>
</dbReference>
<comment type="similarity">
    <text evidence="7">Belongs to the RnpA family.</text>
</comment>
<evidence type="ECO:0000256" key="4">
    <source>
        <dbReference type="ARBA" id="ARBA00022759"/>
    </source>
</evidence>
<keyword evidence="10" id="KW-1185">Reference proteome</keyword>
<evidence type="ECO:0000313" key="9">
    <source>
        <dbReference type="EMBL" id="ARN78472.1"/>
    </source>
</evidence>